<keyword evidence="2" id="KW-1185">Reference proteome</keyword>
<evidence type="ECO:0000313" key="2">
    <source>
        <dbReference type="Proteomes" id="UP000463051"/>
    </source>
</evidence>
<organism evidence="1 2">
    <name type="scientific">Paenibacillus monticola</name>
    <dbReference type="NCBI Taxonomy" id="2666075"/>
    <lineage>
        <taxon>Bacteria</taxon>
        <taxon>Bacillati</taxon>
        <taxon>Bacillota</taxon>
        <taxon>Bacilli</taxon>
        <taxon>Bacillales</taxon>
        <taxon>Paenibacillaceae</taxon>
        <taxon>Paenibacillus</taxon>
    </lineage>
</organism>
<name>A0A7X2L1R9_9BACL</name>
<dbReference type="EMBL" id="WJXB01000002">
    <property type="protein sequence ID" value="MRN52566.1"/>
    <property type="molecule type" value="Genomic_DNA"/>
</dbReference>
<dbReference type="Proteomes" id="UP000463051">
    <property type="component" value="Unassembled WGS sequence"/>
</dbReference>
<protein>
    <submittedName>
        <fullName evidence="1">Uncharacterized protein</fullName>
    </submittedName>
</protein>
<accession>A0A7X2L1R9</accession>
<proteinExistence type="predicted"/>
<dbReference type="AlphaFoldDB" id="A0A7X2L1R9"/>
<comment type="caution">
    <text evidence="1">The sequence shown here is derived from an EMBL/GenBank/DDBJ whole genome shotgun (WGS) entry which is preliminary data.</text>
</comment>
<dbReference type="InterPro" id="IPR036388">
    <property type="entry name" value="WH-like_DNA-bd_sf"/>
</dbReference>
<gene>
    <name evidence="1" type="ORF">GJB61_06095</name>
</gene>
<sequence>MNGTKTLLYQILKSIEAGKEPALEDFEGATLGSFHSALEQIIENKLAHNVSFSHTGKGKKTVLVAHTNGSVLTAQGINYIHMQDSRS</sequence>
<reference evidence="1 2" key="1">
    <citation type="submission" date="2019-11" db="EMBL/GenBank/DDBJ databases">
        <title>Paenibacillus monticola sp. nov., a novel PGPR strain isolated from mountain sample in China.</title>
        <authorList>
            <person name="Zhao Q."/>
            <person name="Li H.-P."/>
            <person name="Zhang J.-L."/>
        </authorList>
    </citation>
    <scope>NUCLEOTIDE SEQUENCE [LARGE SCALE GENOMIC DNA]</scope>
    <source>
        <strain evidence="1 2">LC-T2</strain>
    </source>
</reference>
<dbReference type="RefSeq" id="WP_154117574.1">
    <property type="nucleotide sequence ID" value="NZ_WJXB01000002.1"/>
</dbReference>
<dbReference type="Gene3D" id="1.10.10.10">
    <property type="entry name" value="Winged helix-like DNA-binding domain superfamily/Winged helix DNA-binding domain"/>
    <property type="match status" value="1"/>
</dbReference>
<evidence type="ECO:0000313" key="1">
    <source>
        <dbReference type="EMBL" id="MRN52566.1"/>
    </source>
</evidence>